<dbReference type="KEGG" id="tce:A3L02_03340"/>
<sequence length="69" mass="7756">MKPYHVLLFLMTWFLVLSFLSLVALRHEAGSPPFVAALTTFSLSLGGMAWALIKIRKKLIEELILEEGP</sequence>
<dbReference type="GeneID" id="33323758"/>
<feature type="transmembrane region" description="Helical" evidence="1">
    <location>
        <begin position="34"/>
        <end position="53"/>
    </location>
</feature>
<evidence type="ECO:0000313" key="2">
    <source>
        <dbReference type="EMBL" id="ASI98662.1"/>
    </source>
</evidence>
<dbReference type="RefSeq" id="WP_088862623.1">
    <property type="nucleotide sequence ID" value="NZ_CP014854.1"/>
</dbReference>
<name>A0A218P171_THECE</name>
<gene>
    <name evidence="2" type="ORF">A3L02_03340</name>
</gene>
<protein>
    <submittedName>
        <fullName evidence="2">Uncharacterized protein</fullName>
    </submittedName>
</protein>
<keyword evidence="1" id="KW-0812">Transmembrane</keyword>
<accession>A0A218P171</accession>
<organism evidence="2 3">
    <name type="scientific">Thermococcus celer Vu 13 = JCM 8558</name>
    <dbReference type="NCBI Taxonomy" id="1293037"/>
    <lineage>
        <taxon>Archaea</taxon>
        <taxon>Methanobacteriati</taxon>
        <taxon>Methanobacteriota</taxon>
        <taxon>Thermococci</taxon>
        <taxon>Thermococcales</taxon>
        <taxon>Thermococcaceae</taxon>
        <taxon>Thermococcus</taxon>
    </lineage>
</organism>
<dbReference type="EMBL" id="CP014854">
    <property type="protein sequence ID" value="ASI98662.1"/>
    <property type="molecule type" value="Genomic_DNA"/>
</dbReference>
<evidence type="ECO:0000256" key="1">
    <source>
        <dbReference type="SAM" id="Phobius"/>
    </source>
</evidence>
<keyword evidence="3" id="KW-1185">Reference proteome</keyword>
<dbReference type="AlphaFoldDB" id="A0A218P171"/>
<reference evidence="2 3" key="1">
    <citation type="submission" date="2016-03" db="EMBL/GenBank/DDBJ databases">
        <title>Complete genome sequence of Thermococcus celer.</title>
        <authorList>
            <person name="Oger P.M."/>
        </authorList>
    </citation>
    <scope>NUCLEOTIDE SEQUENCE [LARGE SCALE GENOMIC DNA]</scope>
    <source>
        <strain evidence="2 3">Vu 13</strain>
    </source>
</reference>
<evidence type="ECO:0000313" key="3">
    <source>
        <dbReference type="Proteomes" id="UP000197156"/>
    </source>
</evidence>
<dbReference type="Proteomes" id="UP000197156">
    <property type="component" value="Chromosome"/>
</dbReference>
<proteinExistence type="predicted"/>
<keyword evidence="1" id="KW-1133">Transmembrane helix</keyword>
<keyword evidence="1" id="KW-0472">Membrane</keyword>